<gene>
    <name evidence="1" type="ORF">H6G06_07870</name>
</gene>
<accession>A0A927A0N4</accession>
<sequence length="47" mass="5166">MSFSKVWFCGRILAIAAAPISPKLLPVAPKTLISFDIELVVRFPQPP</sequence>
<evidence type="ECO:0000313" key="1">
    <source>
        <dbReference type="EMBL" id="MBD2293406.1"/>
    </source>
</evidence>
<dbReference type="RefSeq" id="WP_190558781.1">
    <property type="nucleotide sequence ID" value="NZ_JACJQU010000003.1"/>
</dbReference>
<dbReference type="Proteomes" id="UP000662185">
    <property type="component" value="Unassembled WGS sequence"/>
</dbReference>
<dbReference type="EMBL" id="JACJQU010000003">
    <property type="protein sequence ID" value="MBD2293406.1"/>
    <property type="molecule type" value="Genomic_DNA"/>
</dbReference>
<evidence type="ECO:0000313" key="2">
    <source>
        <dbReference type="Proteomes" id="UP000662185"/>
    </source>
</evidence>
<proteinExistence type="predicted"/>
<dbReference type="AlphaFoldDB" id="A0A927A0N4"/>
<comment type="caution">
    <text evidence="1">The sequence shown here is derived from an EMBL/GenBank/DDBJ whole genome shotgun (WGS) entry which is preliminary data.</text>
</comment>
<organism evidence="1 2">
    <name type="scientific">Anabaena sphaerica FACHB-251</name>
    <dbReference type="NCBI Taxonomy" id="2692883"/>
    <lineage>
        <taxon>Bacteria</taxon>
        <taxon>Bacillati</taxon>
        <taxon>Cyanobacteriota</taxon>
        <taxon>Cyanophyceae</taxon>
        <taxon>Nostocales</taxon>
        <taxon>Nostocaceae</taxon>
        <taxon>Anabaena</taxon>
    </lineage>
</organism>
<name>A0A927A0N4_9NOST</name>
<keyword evidence="2" id="KW-1185">Reference proteome</keyword>
<protein>
    <submittedName>
        <fullName evidence="1">Uncharacterized protein</fullName>
    </submittedName>
</protein>
<reference evidence="2" key="1">
    <citation type="journal article" date="2020" name="ISME J.">
        <title>Comparative genomics reveals insights into cyanobacterial evolution and habitat adaptation.</title>
        <authorList>
            <person name="Chen M.Y."/>
            <person name="Teng W.K."/>
            <person name="Zhao L."/>
            <person name="Hu C.X."/>
            <person name="Zhou Y.K."/>
            <person name="Han B.P."/>
            <person name="Song L.R."/>
            <person name="Shu W.S."/>
        </authorList>
    </citation>
    <scope>NUCLEOTIDE SEQUENCE [LARGE SCALE GENOMIC DNA]</scope>
    <source>
        <strain evidence="2">FACHB-251</strain>
    </source>
</reference>